<proteinExistence type="predicted"/>
<accession>A0A258DAI8</accession>
<dbReference type="PANTHER" id="PTHR12147">
    <property type="entry name" value="METALLOPEPTIDASE M28 FAMILY MEMBER"/>
    <property type="match status" value="1"/>
</dbReference>
<dbReference type="InterPro" id="IPR045175">
    <property type="entry name" value="M28_fam"/>
</dbReference>
<name>A0A258DAI8_CAUVI</name>
<keyword evidence="3" id="KW-0378">Hydrolase</keyword>
<evidence type="ECO:0000259" key="2">
    <source>
        <dbReference type="Pfam" id="PF04389"/>
    </source>
</evidence>
<dbReference type="Gene3D" id="3.50.30.30">
    <property type="match status" value="1"/>
</dbReference>
<evidence type="ECO:0000313" key="4">
    <source>
        <dbReference type="Proteomes" id="UP000215616"/>
    </source>
</evidence>
<dbReference type="EMBL" id="NCDQ01000063">
    <property type="protein sequence ID" value="OYX04727.1"/>
    <property type="molecule type" value="Genomic_DNA"/>
</dbReference>
<dbReference type="CDD" id="cd04820">
    <property type="entry name" value="PA_M28_1_1"/>
    <property type="match status" value="1"/>
</dbReference>
<evidence type="ECO:0000256" key="1">
    <source>
        <dbReference type="SAM" id="SignalP"/>
    </source>
</evidence>
<dbReference type="GO" id="GO:0004177">
    <property type="term" value="F:aminopeptidase activity"/>
    <property type="evidence" value="ECO:0007669"/>
    <property type="project" value="UniProtKB-KW"/>
</dbReference>
<organism evidence="3 4">
    <name type="scientific">Caulobacter vibrioides</name>
    <name type="common">Caulobacter crescentus</name>
    <dbReference type="NCBI Taxonomy" id="155892"/>
    <lineage>
        <taxon>Bacteria</taxon>
        <taxon>Pseudomonadati</taxon>
        <taxon>Pseudomonadota</taxon>
        <taxon>Alphaproteobacteria</taxon>
        <taxon>Caulobacterales</taxon>
        <taxon>Caulobacteraceae</taxon>
        <taxon>Caulobacter</taxon>
    </lineage>
</organism>
<dbReference type="CDD" id="cd05660">
    <property type="entry name" value="M28_like_PA"/>
    <property type="match status" value="1"/>
</dbReference>
<evidence type="ECO:0000313" key="3">
    <source>
        <dbReference type="EMBL" id="OYX04727.1"/>
    </source>
</evidence>
<keyword evidence="1" id="KW-0732">Signal</keyword>
<feature type="chain" id="PRO_5012152400" evidence="1">
    <location>
        <begin position="24"/>
        <end position="575"/>
    </location>
</feature>
<gene>
    <name evidence="3" type="ORF">B7Z12_05660</name>
</gene>
<sequence>MSFIRRAALASAALLMVAQPVLAQTPAKPAAVQKAAPKAAPKAIKKAAPVSDFAPSADIIKTHMAFLADDLLEGREAGTRGYDIAANYVAAQYALLGVKPAAGNGGYLQRVPLISFRPAGEGAMTVTGADGQSVALTFGEDFLPTPQAQAADLTVEAPVVFVGYGVVDPTRNRDDYAGLDVKGKIVVMLNGAPASIQTEERAHLSSPNTKRTEAEKRGAIGVITLSTASGEKRRPFKAGVAGMKAWRVVWRNAQDVGSIRAPGAPALASLSQAGAAKLFAGAAGSLDAAMAEAEKPEGMVKGFALATKVKIELKTEIQKSESSNVVGVIEGSDPTLKAQTIILSAHLDHIGIKPNAKPGEDAINNGALDNASGIATLLEVARGFKNSKIRPKRSIVLLAVTAEEKGLVGSDYFANNPTVKKADIAANVNLDMPVLLYPFSDVIAFGSDRSTIGDVVKRAAGRVGIGVSPDPLPEEGLFTRSDHYRFVEQGVPSVFLMTGFQNGGEKGFTTFLKTNYHKPADDLNQPIDYQAAARFALVNYEIARELANTPARPVWKKGDFFGGAFAPAGHPSAAK</sequence>
<dbReference type="GO" id="GO:0008235">
    <property type="term" value="F:metalloexopeptidase activity"/>
    <property type="evidence" value="ECO:0007669"/>
    <property type="project" value="InterPro"/>
</dbReference>
<dbReference type="InterPro" id="IPR046450">
    <property type="entry name" value="PA_dom_sf"/>
</dbReference>
<reference evidence="3 4" key="1">
    <citation type="submission" date="2017-03" db="EMBL/GenBank/DDBJ databases">
        <title>Lifting the veil on microbial sulfur biogeochemistry in mining wastewaters.</title>
        <authorList>
            <person name="Kantor R.S."/>
            <person name="Colenbrander Nelson T."/>
            <person name="Marshall S."/>
            <person name="Bennett D."/>
            <person name="Apte S."/>
            <person name="Camacho D."/>
            <person name="Thomas B.C."/>
            <person name="Warren L.A."/>
            <person name="Banfield J.F."/>
        </authorList>
    </citation>
    <scope>NUCLEOTIDE SEQUENCE [LARGE SCALE GENOMIC DNA]</scope>
    <source>
        <strain evidence="3">32-67-7</strain>
    </source>
</reference>
<dbReference type="SUPFAM" id="SSF53187">
    <property type="entry name" value="Zn-dependent exopeptidases"/>
    <property type="match status" value="1"/>
</dbReference>
<dbReference type="SUPFAM" id="SSF52025">
    <property type="entry name" value="PA domain"/>
    <property type="match status" value="1"/>
</dbReference>
<keyword evidence="3" id="KW-0645">Protease</keyword>
<protein>
    <submittedName>
        <fullName evidence="3">Aminopeptidase</fullName>
    </submittedName>
</protein>
<dbReference type="Proteomes" id="UP000215616">
    <property type="component" value="Unassembled WGS sequence"/>
</dbReference>
<comment type="caution">
    <text evidence="3">The sequence shown here is derived from an EMBL/GenBank/DDBJ whole genome shotgun (WGS) entry which is preliminary data.</text>
</comment>
<dbReference type="PANTHER" id="PTHR12147:SF26">
    <property type="entry name" value="PEPTIDASE M28 DOMAIN-CONTAINING PROTEIN"/>
    <property type="match status" value="1"/>
</dbReference>
<feature type="domain" description="Peptidase M28" evidence="2">
    <location>
        <begin position="324"/>
        <end position="539"/>
    </location>
</feature>
<dbReference type="Gene3D" id="3.40.630.10">
    <property type="entry name" value="Zn peptidases"/>
    <property type="match status" value="1"/>
</dbReference>
<keyword evidence="3" id="KW-0031">Aminopeptidase</keyword>
<dbReference type="GO" id="GO:0006508">
    <property type="term" value="P:proteolysis"/>
    <property type="evidence" value="ECO:0007669"/>
    <property type="project" value="InterPro"/>
</dbReference>
<dbReference type="AlphaFoldDB" id="A0A258DAI8"/>
<dbReference type="InterPro" id="IPR007484">
    <property type="entry name" value="Peptidase_M28"/>
</dbReference>
<dbReference type="Pfam" id="PF04389">
    <property type="entry name" value="Peptidase_M28"/>
    <property type="match status" value="1"/>
</dbReference>
<feature type="signal peptide" evidence="1">
    <location>
        <begin position="1"/>
        <end position="23"/>
    </location>
</feature>